<comment type="caution">
    <text evidence="1">The sequence shown here is derived from an EMBL/GenBank/DDBJ whole genome shotgun (WGS) entry which is preliminary data.</text>
</comment>
<dbReference type="Proteomes" id="UP001063166">
    <property type="component" value="Unassembled WGS sequence"/>
</dbReference>
<name>A0A9P3PX45_LYOSH</name>
<dbReference type="EMBL" id="BRPK01000013">
    <property type="protein sequence ID" value="GLB43203.1"/>
    <property type="molecule type" value="Genomic_DNA"/>
</dbReference>
<dbReference type="AlphaFoldDB" id="A0A9P3PX45"/>
<reference evidence="1" key="1">
    <citation type="submission" date="2022-07" db="EMBL/GenBank/DDBJ databases">
        <title>The genome of Lyophyllum shimeji provides insight into the initial evolution of ectomycorrhizal fungal genome.</title>
        <authorList>
            <person name="Kobayashi Y."/>
            <person name="Shibata T."/>
            <person name="Hirakawa H."/>
            <person name="Shigenobu S."/>
            <person name="Nishiyama T."/>
            <person name="Yamada A."/>
            <person name="Hasebe M."/>
            <person name="Kawaguchi M."/>
        </authorList>
    </citation>
    <scope>NUCLEOTIDE SEQUENCE</scope>
    <source>
        <strain evidence="1">AT787</strain>
    </source>
</reference>
<protein>
    <submittedName>
        <fullName evidence="1">Uncharacterized protein</fullName>
    </submittedName>
</protein>
<organism evidence="1 2">
    <name type="scientific">Lyophyllum shimeji</name>
    <name type="common">Hon-shimeji</name>
    <name type="synonym">Tricholoma shimeji</name>
    <dbReference type="NCBI Taxonomy" id="47721"/>
    <lineage>
        <taxon>Eukaryota</taxon>
        <taxon>Fungi</taxon>
        <taxon>Dikarya</taxon>
        <taxon>Basidiomycota</taxon>
        <taxon>Agaricomycotina</taxon>
        <taxon>Agaricomycetes</taxon>
        <taxon>Agaricomycetidae</taxon>
        <taxon>Agaricales</taxon>
        <taxon>Tricholomatineae</taxon>
        <taxon>Lyophyllaceae</taxon>
        <taxon>Lyophyllum</taxon>
    </lineage>
</organism>
<evidence type="ECO:0000313" key="1">
    <source>
        <dbReference type="EMBL" id="GLB43203.1"/>
    </source>
</evidence>
<accession>A0A9P3PX45</accession>
<proteinExistence type="predicted"/>
<sequence length="96" mass="10279">MICVCRVSQPVTCNLCHSSWSINASSAFATCSPDALHQRTLIDSIALGGLTSGGPVEGVHHLCPSPDFTRSKSFSYTERGAWDLCVSQFVPMQGFA</sequence>
<evidence type="ECO:0000313" key="2">
    <source>
        <dbReference type="Proteomes" id="UP001063166"/>
    </source>
</evidence>
<gene>
    <name evidence="1" type="ORF">LshimejAT787_1301040</name>
</gene>
<keyword evidence="2" id="KW-1185">Reference proteome</keyword>